<feature type="compositionally biased region" description="Low complexity" evidence="1">
    <location>
        <begin position="66"/>
        <end position="84"/>
    </location>
</feature>
<dbReference type="EMBL" id="HBGU01025277">
    <property type="protein sequence ID" value="CAD9443553.1"/>
    <property type="molecule type" value="Transcribed_RNA"/>
</dbReference>
<accession>A0A7S2GE71</accession>
<feature type="region of interest" description="Disordered" evidence="1">
    <location>
        <begin position="62"/>
        <end position="112"/>
    </location>
</feature>
<dbReference type="GO" id="GO:0005634">
    <property type="term" value="C:nucleus"/>
    <property type="evidence" value="ECO:0007669"/>
    <property type="project" value="TreeGrafter"/>
</dbReference>
<protein>
    <recommendedName>
        <fullName evidence="3">Zinc-finger domain-containing protein</fullName>
    </recommendedName>
</protein>
<evidence type="ECO:0008006" key="3">
    <source>
        <dbReference type="Google" id="ProtNLM"/>
    </source>
</evidence>
<dbReference type="PANTHER" id="PTHR21563:SF3">
    <property type="entry name" value="ZINC FINGER C3H1 DOMAIN-CONTAINING PROTEIN"/>
    <property type="match status" value="1"/>
</dbReference>
<gene>
    <name evidence="2" type="ORF">CBRE1094_LOCUS13694</name>
</gene>
<reference evidence="2" key="1">
    <citation type="submission" date="2021-01" db="EMBL/GenBank/DDBJ databases">
        <authorList>
            <person name="Corre E."/>
            <person name="Pelletier E."/>
            <person name="Niang G."/>
            <person name="Scheremetjew M."/>
            <person name="Finn R."/>
            <person name="Kale V."/>
            <person name="Holt S."/>
            <person name="Cochrane G."/>
            <person name="Meng A."/>
            <person name="Brown T."/>
            <person name="Cohen L."/>
        </authorList>
    </citation>
    <scope>NUCLEOTIDE SEQUENCE</scope>
    <source>
        <strain evidence="2">UTEX LB 985</strain>
    </source>
</reference>
<feature type="region of interest" description="Disordered" evidence="1">
    <location>
        <begin position="1191"/>
        <end position="1283"/>
    </location>
</feature>
<feature type="compositionally biased region" description="Low complexity" evidence="1">
    <location>
        <begin position="1573"/>
        <end position="1593"/>
    </location>
</feature>
<feature type="compositionally biased region" description="Low complexity" evidence="1">
    <location>
        <begin position="321"/>
        <end position="330"/>
    </location>
</feature>
<organism evidence="2">
    <name type="scientific">Haptolina brevifila</name>
    <dbReference type="NCBI Taxonomy" id="156173"/>
    <lineage>
        <taxon>Eukaryota</taxon>
        <taxon>Haptista</taxon>
        <taxon>Haptophyta</taxon>
        <taxon>Prymnesiophyceae</taxon>
        <taxon>Prymnesiales</taxon>
        <taxon>Prymnesiaceae</taxon>
        <taxon>Haptolina</taxon>
    </lineage>
</organism>
<dbReference type="InterPro" id="IPR039278">
    <property type="entry name" value="Red1"/>
</dbReference>
<feature type="region of interest" description="Disordered" evidence="1">
    <location>
        <begin position="288"/>
        <end position="334"/>
    </location>
</feature>
<feature type="region of interest" description="Disordered" evidence="1">
    <location>
        <begin position="1573"/>
        <end position="1598"/>
    </location>
</feature>
<evidence type="ECO:0000256" key="1">
    <source>
        <dbReference type="SAM" id="MobiDB-lite"/>
    </source>
</evidence>
<feature type="compositionally biased region" description="Low complexity" evidence="1">
    <location>
        <begin position="637"/>
        <end position="679"/>
    </location>
</feature>
<feature type="compositionally biased region" description="Low complexity" evidence="1">
    <location>
        <begin position="1382"/>
        <end position="1396"/>
    </location>
</feature>
<feature type="region of interest" description="Disordered" evidence="1">
    <location>
        <begin position="622"/>
        <end position="679"/>
    </location>
</feature>
<feature type="compositionally biased region" description="Polar residues" evidence="1">
    <location>
        <begin position="103"/>
        <end position="112"/>
    </location>
</feature>
<feature type="region of interest" description="Disordered" evidence="1">
    <location>
        <begin position="1367"/>
        <end position="1396"/>
    </location>
</feature>
<proteinExistence type="predicted"/>
<name>A0A7S2GE71_9EUKA</name>
<evidence type="ECO:0000313" key="2">
    <source>
        <dbReference type="EMBL" id="CAD9443553.1"/>
    </source>
</evidence>
<dbReference type="GO" id="GO:0000178">
    <property type="term" value="C:exosome (RNase complex)"/>
    <property type="evidence" value="ECO:0007669"/>
    <property type="project" value="TreeGrafter"/>
</dbReference>
<sequence length="1833" mass="189532">MAPSAWRDVVHPSLLVQLDSDDELLDAPSVGTAAAASRPAALRPAPAAQARATRHMQLINAQSQPTGRAGAATSAISSSSRGKAPVVSQRAAPASVGGLMRKGTTSAPSTSGQKVAASASAAISQKAVSTVPALSRKRPLQQPPKGADAVQQRVAKQQQLVRAVQSRSVLVSAPATTTQHLPLNVSQLDGFTVPLLPGQVERVILALRQTGVLPPLADEVWLRVHAAIAAIATEKPLLPAGASVPTSSASLSCASSVATTPSSAPFAPCNAVISSTVAIVPAAAPPARGVEGPQSVAPPLQSPPLDMAAQPALNDAPLPGTTATTATTAAPPRGSPVLVAPATLPESAAAAAKETLLRTISLIEAQASQPLGHELQCALSDCERARRFTAWAVAPPEPSTLAAAASSSASAADGCEATAARPPSVVCQASRTRRSDGVAWWSAVLESDSEDGGSASDEDQADGSRWSALAHDAVDESLLSVIADPNSYQSPLLSLRAYRLSPGYLDRGVSARLTSAHGRARLQPDHPLCRFELRGACRAADCTGQHQRHFLTPPEQMPIELSRYAAGLPRPAAAAPVIPAASEPLETMARQAAAQAASAHRVNGTVEEAPFVRLAAQHYLSRKRQTGGQSGGGQDGGQAARAAESASAAVPPPTTAAGSSSTGAPVAAPAASAGSSSRVGCQRSGSVQLLHAALRLHNQPSLLAADLAKQLLPTLSRHSRTDVAALESAVIDGAPLAHEARRAPIQALPPTVSLPTPTAAEAAAEALFVEEARGAANGHQLAGTRYWQVDGQNGVAADDGTLAAELKELGAFACWRRVVALRLGGDARAAGKDARRSALRVLSRVLEAQPRSTALWVAHLSVFAIDASAAELRDVINEALRRSPISGLLWAKLASLQPTTSQRLATRVRALYTLCDEVSKGACAALALLPAAFSLLRDLTDSMQTVAAEHAAAILLAHDQEALARARDGGADRLSSLPPIPRIASLLPPRLLAALWLARVELRACGALHGSIAAAEELAALESHRAAATATSAASPEERLLADVETVGFSGGTLAWTTLHVASLAEKAPSLRGLFDDALDAPGLQPISPNEAAASPELRTLAEAHAFDVWLLRLNLVSMELALGQCDAANAACQRFLQDDFSCGGARCERIWRLWGQVQHARALAASEGEQALANPEALLWRARLSEIARPGEAQVDMGPAGKKGRRQQSRSESPRPSQRDRRQRKRPADSSPLEEGEVVDDSSSIDGDDGGSDGHGNGDRDDDGFDSGDHGHDGTGMPGHLLGRPAAALTQRFEQWHALVLAGSHSRNTALQLIACAVSERTPPPAVLEDAEPTMPDTHTQATARPGPVDFQEHARAVWHWCRPTEAQRSADAPGSPSANGAVAPDGAEAEAGAESPSELRALALRANEPSTALVKSCTLLFHGWLAASATWHSSTARGCGRERAYLHLLSVLWAALVGSAEEVVARFEAALHAVQSLPTPPACIACVWLRYLDWAQQPSSGRSTEQLHSLLGRFLGRTRTLPPLLLAPSLATLTLGRAHQPTTASAPSLATTAASVAFSATAVAAASDDPAASPRFASSAGGAVAATGPSADGVHAHKGAVAGDVEEMQDGAEDAEGSGAYDETVDVELLAILATEPARSFAHPGCWPRGAGGHGSNVAAYRGADLGHAVDGGATTRTATRTLAFGSPGGAWPVWTWDAAGSAVALHTCLDRRPSTSVGPRYSGMQLPVPACASPAALLLLAARAARDDASEQAFDYALTTLTSALLRDPANEDAWTLAIWIEASAGRWDSAATLAHIAVATHFQSGVLWRQACSFPGRPTLLTCSGPAPL</sequence>
<dbReference type="PANTHER" id="PTHR21563">
    <property type="entry name" value="ZINC FINGER C3H1 DOMAIN-CONTAINING PROTEIN"/>
    <property type="match status" value="1"/>
</dbReference>